<dbReference type="InterPro" id="IPR023296">
    <property type="entry name" value="Glyco_hydro_beta-prop_sf"/>
</dbReference>
<evidence type="ECO:0000259" key="9">
    <source>
        <dbReference type="PROSITE" id="PS51175"/>
    </source>
</evidence>
<sequence length="457" mass="51399">MHRKVILSIITVFLSGMSVYAQNPIVQTYFTADPAPMVYNDTVYVYTSHDEDSTKANFFTMYDWRCYSTADMVNWTDHGAVASLKSFKWLEKDNGAWAPQCIERNGKFYLYVPIHGTGVCVLVADSPYGPFTDPLGKKLVDSDHLWQDIDPTVFVDDDGQAYLYWGNPSVWYVKLNEDMISYDKSIGDNGVVSVEMTTESFGESVRPDGTPGTKYVEGPWFYKRNNLYYLLYAVNGIPESIGYSTSHSPTGAWEYKGLIMERHPKLAFTNHSGVIDFKGNSYFFYHNEALPNGGGFRRSTCVEQFEYNADGSIPSIAPTVEGIKTGVACLNPFKRNEAETIAWSESVKTKGDRKKGVYVSQINNGDYIKVRSVDFAKGAKMFQATAASIESGKIEIRLDTKDGQLVGVCEIENTGSIDSWKTFTTKVDKVEGIHDLYFVFKGNEGELFNFDAWQFCE</sequence>
<keyword evidence="6 7" id="KW-0326">Glycosidase</keyword>
<evidence type="ECO:0000256" key="3">
    <source>
        <dbReference type="ARBA" id="ARBA00022729"/>
    </source>
</evidence>
<dbReference type="Pfam" id="PF04616">
    <property type="entry name" value="Glyco_hydro_43"/>
    <property type="match status" value="1"/>
</dbReference>
<keyword evidence="2" id="KW-0624">Polysaccharide degradation</keyword>
<evidence type="ECO:0000256" key="1">
    <source>
        <dbReference type="ARBA" id="ARBA00009865"/>
    </source>
</evidence>
<dbReference type="SUPFAM" id="SSF75005">
    <property type="entry name" value="Arabinanase/levansucrase/invertase"/>
    <property type="match status" value="1"/>
</dbReference>
<keyword evidence="5" id="KW-0119">Carbohydrate metabolism</keyword>
<evidence type="ECO:0000256" key="7">
    <source>
        <dbReference type="RuleBase" id="RU361187"/>
    </source>
</evidence>
<keyword evidence="2" id="KW-0858">Xylan degradation</keyword>
<dbReference type="PANTHER" id="PTHR43772:SF2">
    <property type="entry name" value="PUTATIVE (AFU_ORTHOLOGUE AFUA_2G04480)-RELATED"/>
    <property type="match status" value="1"/>
</dbReference>
<accession>A0ABS5JXT3</accession>
<dbReference type="CDD" id="cd04084">
    <property type="entry name" value="CBM6_xylanase-like"/>
    <property type="match status" value="1"/>
</dbReference>
<reference evidence="10 11" key="1">
    <citation type="journal article" date="2015" name="Int. J. Syst. Evol. Microbiol.">
        <title>Carboxylicivirga linearis sp. nov., isolated from a sea cucumber culture pond.</title>
        <authorList>
            <person name="Wang F.Q."/>
            <person name="Zhou Y.X."/>
            <person name="Lin X.Z."/>
            <person name="Chen G.J."/>
            <person name="Du Z.J."/>
        </authorList>
    </citation>
    <scope>NUCLEOTIDE SEQUENCE [LARGE SCALE GENOMIC DNA]</scope>
    <source>
        <strain evidence="10 11">FB218</strain>
    </source>
</reference>
<name>A0ABS5JXT3_9BACT</name>
<dbReference type="PANTHER" id="PTHR43772">
    <property type="entry name" value="ENDO-1,4-BETA-XYLANASE"/>
    <property type="match status" value="1"/>
</dbReference>
<keyword evidence="11" id="KW-1185">Reference proteome</keyword>
<dbReference type="CDD" id="cd18618">
    <property type="entry name" value="GH43_Xsa43E-like"/>
    <property type="match status" value="1"/>
</dbReference>
<evidence type="ECO:0000256" key="6">
    <source>
        <dbReference type="ARBA" id="ARBA00023295"/>
    </source>
</evidence>
<dbReference type="Pfam" id="PF03422">
    <property type="entry name" value="CBM_6"/>
    <property type="match status" value="1"/>
</dbReference>
<dbReference type="Proteomes" id="UP000708576">
    <property type="component" value="Unassembled WGS sequence"/>
</dbReference>
<dbReference type="InterPro" id="IPR008979">
    <property type="entry name" value="Galactose-bd-like_sf"/>
</dbReference>
<comment type="similarity">
    <text evidence="1 7">Belongs to the glycosyl hydrolase 43 family.</text>
</comment>
<dbReference type="SMART" id="SM00606">
    <property type="entry name" value="CBD_IV"/>
    <property type="match status" value="1"/>
</dbReference>
<organism evidence="10 11">
    <name type="scientific">Carboxylicivirga linearis</name>
    <dbReference type="NCBI Taxonomy" id="1628157"/>
    <lineage>
        <taxon>Bacteria</taxon>
        <taxon>Pseudomonadati</taxon>
        <taxon>Bacteroidota</taxon>
        <taxon>Bacteroidia</taxon>
        <taxon>Marinilabiliales</taxon>
        <taxon>Marinilabiliaceae</taxon>
        <taxon>Carboxylicivirga</taxon>
    </lineage>
</organism>
<dbReference type="InterPro" id="IPR005084">
    <property type="entry name" value="CBM6"/>
</dbReference>
<dbReference type="PROSITE" id="PS51175">
    <property type="entry name" value="CBM6"/>
    <property type="match status" value="1"/>
</dbReference>
<comment type="caution">
    <text evidence="10">The sequence shown here is derived from an EMBL/GenBank/DDBJ whole genome shotgun (WGS) entry which is preliminary data.</text>
</comment>
<proteinExistence type="inferred from homology"/>
<evidence type="ECO:0000313" key="10">
    <source>
        <dbReference type="EMBL" id="MBS2099683.1"/>
    </source>
</evidence>
<protein>
    <submittedName>
        <fullName evidence="10">Family 43 glycosylhydrolase</fullName>
    </submittedName>
</protein>
<dbReference type="InterPro" id="IPR006710">
    <property type="entry name" value="Glyco_hydro_43"/>
</dbReference>
<feature type="domain" description="CBM6" evidence="9">
    <location>
        <begin position="334"/>
        <end position="456"/>
    </location>
</feature>
<evidence type="ECO:0000256" key="4">
    <source>
        <dbReference type="ARBA" id="ARBA00022801"/>
    </source>
</evidence>
<dbReference type="Gene3D" id="2.60.120.260">
    <property type="entry name" value="Galactose-binding domain-like"/>
    <property type="match status" value="1"/>
</dbReference>
<dbReference type="Gene3D" id="2.115.10.20">
    <property type="entry name" value="Glycosyl hydrolase domain, family 43"/>
    <property type="match status" value="1"/>
</dbReference>
<evidence type="ECO:0000256" key="5">
    <source>
        <dbReference type="ARBA" id="ARBA00023277"/>
    </source>
</evidence>
<dbReference type="RefSeq" id="WP_212216923.1">
    <property type="nucleotide sequence ID" value="NZ_JAGUCO010000013.1"/>
</dbReference>
<keyword evidence="4 7" id="KW-0378">Hydrolase</keyword>
<dbReference type="InterPro" id="IPR052176">
    <property type="entry name" value="Glycosyl_Hydrlase_43_Enz"/>
</dbReference>
<evidence type="ECO:0000256" key="2">
    <source>
        <dbReference type="ARBA" id="ARBA00022651"/>
    </source>
</evidence>
<feature type="chain" id="PRO_5045285048" evidence="8">
    <location>
        <begin position="22"/>
        <end position="457"/>
    </location>
</feature>
<keyword evidence="3 8" id="KW-0732">Signal</keyword>
<evidence type="ECO:0000256" key="8">
    <source>
        <dbReference type="SAM" id="SignalP"/>
    </source>
</evidence>
<dbReference type="InterPro" id="IPR006584">
    <property type="entry name" value="Cellulose-bd_IV"/>
</dbReference>
<dbReference type="SUPFAM" id="SSF49785">
    <property type="entry name" value="Galactose-binding domain-like"/>
    <property type="match status" value="1"/>
</dbReference>
<dbReference type="EMBL" id="JAGUCO010000013">
    <property type="protein sequence ID" value="MBS2099683.1"/>
    <property type="molecule type" value="Genomic_DNA"/>
</dbReference>
<evidence type="ECO:0000313" key="11">
    <source>
        <dbReference type="Proteomes" id="UP000708576"/>
    </source>
</evidence>
<feature type="signal peptide" evidence="8">
    <location>
        <begin position="1"/>
        <end position="21"/>
    </location>
</feature>
<gene>
    <name evidence="10" type="ORF">KEM10_15410</name>
</gene>